<dbReference type="KEGG" id="doe:DENOEST_0720"/>
<dbReference type="SUPFAM" id="SSF52317">
    <property type="entry name" value="Class I glutamine amidotransferase-like"/>
    <property type="match status" value="1"/>
</dbReference>
<dbReference type="InterPro" id="IPR017926">
    <property type="entry name" value="GATASE"/>
</dbReference>
<evidence type="ECO:0000313" key="2">
    <source>
        <dbReference type="EMBL" id="CAB1367885.1"/>
    </source>
</evidence>
<dbReference type="PANTHER" id="PTHR42695:SF5">
    <property type="entry name" value="GLUTAMINE AMIDOTRANSFERASE YLR126C-RELATED"/>
    <property type="match status" value="1"/>
</dbReference>
<dbReference type="Pfam" id="PF00117">
    <property type="entry name" value="GATase"/>
    <property type="match status" value="1"/>
</dbReference>
<evidence type="ECO:0000259" key="1">
    <source>
        <dbReference type="Pfam" id="PF00117"/>
    </source>
</evidence>
<name>A0A6S6XT10_9PROT</name>
<dbReference type="AlphaFoldDB" id="A0A6S6XT10"/>
<dbReference type="Gene3D" id="3.40.50.880">
    <property type="match status" value="1"/>
</dbReference>
<protein>
    <submittedName>
        <fullName evidence="2">Glutamine amidotransferase</fullName>
    </submittedName>
</protein>
<keyword evidence="2" id="KW-0315">Glutamine amidotransferase</keyword>
<evidence type="ECO:0000313" key="3">
    <source>
        <dbReference type="Proteomes" id="UP000515733"/>
    </source>
</evidence>
<feature type="domain" description="Glutamine amidotransferase" evidence="1">
    <location>
        <begin position="46"/>
        <end position="178"/>
    </location>
</feature>
<dbReference type="InterPro" id="IPR029062">
    <property type="entry name" value="Class_I_gatase-like"/>
</dbReference>
<dbReference type="PROSITE" id="PS51273">
    <property type="entry name" value="GATASE_TYPE_1"/>
    <property type="match status" value="1"/>
</dbReference>
<dbReference type="EMBL" id="LR778301">
    <property type="protein sequence ID" value="CAB1367885.1"/>
    <property type="molecule type" value="Genomic_DNA"/>
</dbReference>
<dbReference type="GO" id="GO:0016740">
    <property type="term" value="F:transferase activity"/>
    <property type="evidence" value="ECO:0007669"/>
    <property type="project" value="UniProtKB-KW"/>
</dbReference>
<accession>A0A6S6XT10</accession>
<keyword evidence="2" id="KW-0808">Transferase</keyword>
<dbReference type="InterPro" id="IPR044992">
    <property type="entry name" value="ChyE-like"/>
</dbReference>
<dbReference type="Proteomes" id="UP000515733">
    <property type="component" value="Chromosome"/>
</dbReference>
<dbReference type="CDD" id="cd01741">
    <property type="entry name" value="GATase1_1"/>
    <property type="match status" value="1"/>
</dbReference>
<organism evidence="2 3">
    <name type="scientific">Denitratisoma oestradiolicum</name>
    <dbReference type="NCBI Taxonomy" id="311182"/>
    <lineage>
        <taxon>Bacteria</taxon>
        <taxon>Pseudomonadati</taxon>
        <taxon>Pseudomonadota</taxon>
        <taxon>Betaproteobacteria</taxon>
        <taxon>Nitrosomonadales</taxon>
        <taxon>Sterolibacteriaceae</taxon>
        <taxon>Denitratisoma</taxon>
    </lineage>
</organism>
<reference evidence="2 3" key="1">
    <citation type="submission" date="2020-03" db="EMBL/GenBank/DDBJ databases">
        <authorList>
            <consortium name="Genoscope - CEA"/>
            <person name="William W."/>
        </authorList>
    </citation>
    <scope>NUCLEOTIDE SEQUENCE [LARGE SCALE GENOMIC DNA]</scope>
    <source>
        <strain evidence="3">DSM 16959</strain>
    </source>
</reference>
<proteinExistence type="predicted"/>
<keyword evidence="3" id="KW-1185">Reference proteome</keyword>
<dbReference type="GO" id="GO:0005829">
    <property type="term" value="C:cytosol"/>
    <property type="evidence" value="ECO:0007669"/>
    <property type="project" value="TreeGrafter"/>
</dbReference>
<gene>
    <name evidence="2" type="ORF">DENOEST_0720</name>
</gene>
<sequence length="235" mass="25553">MTTKPVAIFRHSPGEGAGYFATFLDAHRLPHVLIPIDAGASVPRDVDDFSGLCFMGGPMSVNDDLPWLAPSFALIRFAVARGVPVIGHCLGGQMMAKALGGSVSRNAVKELGWGRVEVTSPLAADWLGDIAAFDAFHWHGETFSLPPGATRLLKSAYCENQAFALGPHLAMQCHVEMTEAMIRDWNHVWAAEKAAPGPSVQTPEEMYPGMEARINAMRQVADRLYRRWIAGLKAE</sequence>
<dbReference type="OrthoDB" id="9813383at2"/>
<dbReference type="PANTHER" id="PTHR42695">
    <property type="entry name" value="GLUTAMINE AMIDOTRANSFERASE YLR126C-RELATED"/>
    <property type="match status" value="1"/>
</dbReference>